<keyword evidence="2" id="KW-0012">Acyltransferase</keyword>
<keyword evidence="5" id="KW-1185">Reference proteome</keyword>
<proteinExistence type="predicted"/>
<dbReference type="InterPro" id="IPR000182">
    <property type="entry name" value="GNAT_dom"/>
</dbReference>
<protein>
    <submittedName>
        <fullName evidence="4">GNAT family N-acetyltransferase</fullName>
    </submittedName>
</protein>
<dbReference type="PANTHER" id="PTHR43877">
    <property type="entry name" value="AMINOALKYLPHOSPHONATE N-ACETYLTRANSFERASE-RELATED-RELATED"/>
    <property type="match status" value="1"/>
</dbReference>
<evidence type="ECO:0000256" key="1">
    <source>
        <dbReference type="ARBA" id="ARBA00022679"/>
    </source>
</evidence>
<feature type="domain" description="N-acetyltransferase" evidence="3">
    <location>
        <begin position="5"/>
        <end position="155"/>
    </location>
</feature>
<dbReference type="PANTHER" id="PTHR43877:SF2">
    <property type="entry name" value="AMINOALKYLPHOSPHONATE N-ACETYLTRANSFERASE-RELATED"/>
    <property type="match status" value="1"/>
</dbReference>
<dbReference type="InterPro" id="IPR016181">
    <property type="entry name" value="Acyl_CoA_acyltransferase"/>
</dbReference>
<dbReference type="PROSITE" id="PS51186">
    <property type="entry name" value="GNAT"/>
    <property type="match status" value="1"/>
</dbReference>
<evidence type="ECO:0000313" key="4">
    <source>
        <dbReference type="EMBL" id="MXR35883.1"/>
    </source>
</evidence>
<dbReference type="AlphaFoldDB" id="A0A845BTK6"/>
<dbReference type="GO" id="GO:0016747">
    <property type="term" value="F:acyltransferase activity, transferring groups other than amino-acyl groups"/>
    <property type="evidence" value="ECO:0007669"/>
    <property type="project" value="InterPro"/>
</dbReference>
<gene>
    <name evidence="4" type="ORF">GQF02_02700</name>
</gene>
<dbReference type="RefSeq" id="WP_160794679.1">
    <property type="nucleotide sequence ID" value="NZ_WSSB01000002.1"/>
</dbReference>
<keyword evidence="1 4" id="KW-0808">Transferase</keyword>
<evidence type="ECO:0000313" key="5">
    <source>
        <dbReference type="Proteomes" id="UP000467214"/>
    </source>
</evidence>
<organism evidence="4 5">
    <name type="scientific">Craterilacuibacter sinensis</name>
    <dbReference type="NCBI Taxonomy" id="2686017"/>
    <lineage>
        <taxon>Bacteria</taxon>
        <taxon>Pseudomonadati</taxon>
        <taxon>Pseudomonadota</taxon>
        <taxon>Betaproteobacteria</taxon>
        <taxon>Neisseriales</taxon>
        <taxon>Neisseriaceae</taxon>
        <taxon>Craterilacuibacter</taxon>
    </lineage>
</organism>
<dbReference type="EMBL" id="WSSB01000002">
    <property type="protein sequence ID" value="MXR35883.1"/>
    <property type="molecule type" value="Genomic_DNA"/>
</dbReference>
<dbReference type="CDD" id="cd04301">
    <property type="entry name" value="NAT_SF"/>
    <property type="match status" value="1"/>
</dbReference>
<dbReference type="Gene3D" id="3.40.630.30">
    <property type="match status" value="1"/>
</dbReference>
<sequence>MSRDVRIRLAESQDIDAILPLFTAYRVFYGLEPRTADSWAYLAARLADGSAMVLLAEDEEGEGLGLVLMYPGFDSLALAPSWLLSDLFVEPEARGHGIALALMQAAHALAAERGAGSMLLETAHDNLAAQALYRKLGYVRDSVFGRYALKLARTD</sequence>
<evidence type="ECO:0000256" key="2">
    <source>
        <dbReference type="ARBA" id="ARBA00023315"/>
    </source>
</evidence>
<dbReference type="InterPro" id="IPR050832">
    <property type="entry name" value="Bact_Acetyltransf"/>
</dbReference>
<dbReference type="Pfam" id="PF00583">
    <property type="entry name" value="Acetyltransf_1"/>
    <property type="match status" value="1"/>
</dbReference>
<dbReference type="SUPFAM" id="SSF55729">
    <property type="entry name" value="Acyl-CoA N-acyltransferases (Nat)"/>
    <property type="match status" value="1"/>
</dbReference>
<accession>A0A845BTK6</accession>
<dbReference type="Proteomes" id="UP000467214">
    <property type="component" value="Unassembled WGS sequence"/>
</dbReference>
<reference evidence="4 5" key="1">
    <citation type="submission" date="2019-12" db="EMBL/GenBank/DDBJ databases">
        <title>Neisseriaceae gen. nov. sp. Genome sequencing and assembly.</title>
        <authorList>
            <person name="Liu Z."/>
            <person name="Li A."/>
        </authorList>
    </citation>
    <scope>NUCLEOTIDE SEQUENCE [LARGE SCALE GENOMIC DNA]</scope>
    <source>
        <strain evidence="4 5">B2N2-7</strain>
    </source>
</reference>
<name>A0A845BTK6_9NEIS</name>
<evidence type="ECO:0000259" key="3">
    <source>
        <dbReference type="PROSITE" id="PS51186"/>
    </source>
</evidence>
<comment type="caution">
    <text evidence="4">The sequence shown here is derived from an EMBL/GenBank/DDBJ whole genome shotgun (WGS) entry which is preliminary data.</text>
</comment>